<evidence type="ECO:0000259" key="1">
    <source>
        <dbReference type="PROSITE" id="PS51186"/>
    </source>
</evidence>
<dbReference type="EMBL" id="RBKS01000001">
    <property type="protein sequence ID" value="RKR76277.1"/>
    <property type="molecule type" value="Genomic_DNA"/>
</dbReference>
<dbReference type="GO" id="GO:0008999">
    <property type="term" value="F:protein-N-terminal-alanine acetyltransferase activity"/>
    <property type="evidence" value="ECO:0007669"/>
    <property type="project" value="TreeGrafter"/>
</dbReference>
<dbReference type="PANTHER" id="PTHR43441">
    <property type="entry name" value="RIBOSOMAL-PROTEIN-SERINE ACETYLTRANSFERASE"/>
    <property type="match status" value="1"/>
</dbReference>
<protein>
    <submittedName>
        <fullName evidence="2">RimJ/RimL family protein N-acetyltransferase</fullName>
    </submittedName>
</protein>
<dbReference type="RefSeq" id="WP_121371268.1">
    <property type="nucleotide sequence ID" value="NZ_RBKS01000001.1"/>
</dbReference>
<organism evidence="2 3">
    <name type="scientific">Frondihabitans australicus</name>
    <dbReference type="NCBI Taxonomy" id="386892"/>
    <lineage>
        <taxon>Bacteria</taxon>
        <taxon>Bacillati</taxon>
        <taxon>Actinomycetota</taxon>
        <taxon>Actinomycetes</taxon>
        <taxon>Micrococcales</taxon>
        <taxon>Microbacteriaceae</taxon>
        <taxon>Frondihabitans</taxon>
    </lineage>
</organism>
<keyword evidence="2" id="KW-0808">Transferase</keyword>
<comment type="caution">
    <text evidence="2">The sequence shown here is derived from an EMBL/GenBank/DDBJ whole genome shotgun (WGS) entry which is preliminary data.</text>
</comment>
<name>A0A495IJY8_9MICO</name>
<dbReference type="Proteomes" id="UP000280008">
    <property type="component" value="Unassembled WGS sequence"/>
</dbReference>
<dbReference type="AlphaFoldDB" id="A0A495IJY8"/>
<dbReference type="GO" id="GO:0005737">
    <property type="term" value="C:cytoplasm"/>
    <property type="evidence" value="ECO:0007669"/>
    <property type="project" value="TreeGrafter"/>
</dbReference>
<dbReference type="InterPro" id="IPR016181">
    <property type="entry name" value="Acyl_CoA_acyltransferase"/>
</dbReference>
<gene>
    <name evidence="2" type="ORF">C8E83_3444</name>
</gene>
<dbReference type="Pfam" id="PF13302">
    <property type="entry name" value="Acetyltransf_3"/>
    <property type="match status" value="1"/>
</dbReference>
<sequence>MPVTLRAVLATDLPALSQYRLDAAKETGFEFFGFTAANALERRFAQDGLISDAMGTLAVIDHEGALAGSVGWFAVQHGPSTSARALNVGIGLLPDSRGRGIGTAAQRLLAEYLFENTLIERLEAATDVENVAEQRSLEKSGFTREGVMRHAQYRAGSWHDIVLYSRLRGDVAPA</sequence>
<evidence type="ECO:0000313" key="3">
    <source>
        <dbReference type="Proteomes" id="UP000280008"/>
    </source>
</evidence>
<dbReference type="InterPro" id="IPR051908">
    <property type="entry name" value="Ribosomal_N-acetyltransferase"/>
</dbReference>
<dbReference type="PANTHER" id="PTHR43441:SF2">
    <property type="entry name" value="FAMILY ACETYLTRANSFERASE, PUTATIVE (AFU_ORTHOLOGUE AFUA_7G00850)-RELATED"/>
    <property type="match status" value="1"/>
</dbReference>
<feature type="domain" description="N-acetyltransferase" evidence="1">
    <location>
        <begin position="3"/>
        <end position="168"/>
    </location>
</feature>
<keyword evidence="3" id="KW-1185">Reference proteome</keyword>
<dbReference type="SUPFAM" id="SSF55729">
    <property type="entry name" value="Acyl-CoA N-acyltransferases (Nat)"/>
    <property type="match status" value="1"/>
</dbReference>
<dbReference type="OrthoDB" id="9814648at2"/>
<dbReference type="Gene3D" id="3.40.630.30">
    <property type="match status" value="1"/>
</dbReference>
<dbReference type="InterPro" id="IPR000182">
    <property type="entry name" value="GNAT_dom"/>
</dbReference>
<dbReference type="PROSITE" id="PS51186">
    <property type="entry name" value="GNAT"/>
    <property type="match status" value="1"/>
</dbReference>
<proteinExistence type="predicted"/>
<accession>A0A495IJY8</accession>
<dbReference type="GO" id="GO:1990189">
    <property type="term" value="F:protein N-terminal-serine acetyltransferase activity"/>
    <property type="evidence" value="ECO:0007669"/>
    <property type="project" value="TreeGrafter"/>
</dbReference>
<evidence type="ECO:0000313" key="2">
    <source>
        <dbReference type="EMBL" id="RKR76277.1"/>
    </source>
</evidence>
<reference evidence="2 3" key="1">
    <citation type="submission" date="2018-10" db="EMBL/GenBank/DDBJ databases">
        <title>Sequencing the genomes of 1000 actinobacteria strains.</title>
        <authorList>
            <person name="Klenk H.-P."/>
        </authorList>
    </citation>
    <scope>NUCLEOTIDE SEQUENCE [LARGE SCALE GENOMIC DNA]</scope>
    <source>
        <strain evidence="2 3">DSM 17894</strain>
    </source>
</reference>